<dbReference type="eggNOG" id="COG0446">
    <property type="taxonomic scope" value="Bacteria"/>
</dbReference>
<dbReference type="InterPro" id="IPR036188">
    <property type="entry name" value="FAD/NAD-bd_sf"/>
</dbReference>
<reference evidence="2" key="1">
    <citation type="journal article" date="2015" name="Genome Announc.">
        <title>High-Quality Draft Genome Sequence of Desulfovibrio carbinoliphilus FW-101-2B, an Organic Acid-Oxidizing Sulfate-Reducing Bacterium Isolated from Uranium(VI)-Contaminated Groundwater.</title>
        <authorList>
            <person name="Ramsay B.D."/>
            <person name="Hwang C."/>
            <person name="Woo H.L."/>
            <person name="Carroll S.L."/>
            <person name="Lucas S."/>
            <person name="Han J."/>
            <person name="Lapidus A.L."/>
            <person name="Cheng J.F."/>
            <person name="Goodwin L.A."/>
            <person name="Pitluck S."/>
            <person name="Peters L."/>
            <person name="Chertkov O."/>
            <person name="Held B."/>
            <person name="Detter J.C."/>
            <person name="Han C.S."/>
            <person name="Tapia R."/>
            <person name="Land M.L."/>
            <person name="Hauser L.J."/>
            <person name="Kyrpides N.C."/>
            <person name="Ivanova N.N."/>
            <person name="Mikhailova N."/>
            <person name="Pagani I."/>
            <person name="Woyke T."/>
            <person name="Arkin A.P."/>
            <person name="Dehal P."/>
            <person name="Chivian D."/>
            <person name="Criddle C.S."/>
            <person name="Wu W."/>
            <person name="Chakraborty R."/>
            <person name="Hazen T.C."/>
            <person name="Fields M.W."/>
        </authorList>
    </citation>
    <scope>NUCLEOTIDE SEQUENCE [LARGE SCALE GENOMIC DNA]</scope>
    <source>
        <strain evidence="2">FW-101-2B</strain>
    </source>
</reference>
<sequence>MDDLLIIGGSDAGISAALRARELVPACTVTVVLADDYPNYSICGLPFFLSGEVPDWRALAHRTREDLPTALPWPDTWRTGIPSLPSSGAHRLRIRVTGDRATGSLIEKGARLPISLAIR</sequence>
<keyword evidence="2" id="KW-1185">Reference proteome</keyword>
<dbReference type="RefSeq" id="WP_009182249.1">
    <property type="nucleotide sequence ID" value="NZ_CM001368.1"/>
</dbReference>
<dbReference type="SUPFAM" id="SSF51905">
    <property type="entry name" value="FAD/NAD(P)-binding domain"/>
    <property type="match status" value="1"/>
</dbReference>
<protein>
    <recommendedName>
        <fullName evidence="3">FAD-dependent pyridine nucleotide-disulfide oxidoreductase</fullName>
    </recommendedName>
</protein>
<evidence type="ECO:0008006" key="3">
    <source>
        <dbReference type="Google" id="ProtNLM"/>
    </source>
</evidence>
<dbReference type="STRING" id="694327.DFW101_2887"/>
<proteinExistence type="predicted"/>
<dbReference type="HOGENOM" id="CLU_2057642_0_0_7"/>
<dbReference type="Gene3D" id="3.50.50.60">
    <property type="entry name" value="FAD/NAD(P)-binding domain"/>
    <property type="match status" value="1"/>
</dbReference>
<gene>
    <name evidence="1" type="ORF">DFW101_2887</name>
</gene>
<organism evidence="1 2">
    <name type="scientific">Solidesulfovibrio carbinoliphilus subsp. oakridgensis</name>
    <dbReference type="NCBI Taxonomy" id="694327"/>
    <lineage>
        <taxon>Bacteria</taxon>
        <taxon>Pseudomonadati</taxon>
        <taxon>Thermodesulfobacteriota</taxon>
        <taxon>Desulfovibrionia</taxon>
        <taxon>Desulfovibrionales</taxon>
        <taxon>Desulfovibrionaceae</taxon>
        <taxon>Solidesulfovibrio</taxon>
    </lineage>
</organism>
<name>G7QBM6_9BACT</name>
<evidence type="ECO:0000313" key="2">
    <source>
        <dbReference type="Proteomes" id="UP000004662"/>
    </source>
</evidence>
<evidence type="ECO:0000313" key="1">
    <source>
        <dbReference type="EMBL" id="EHJ48889.1"/>
    </source>
</evidence>
<dbReference type="Proteomes" id="UP000004662">
    <property type="component" value="Chromosome"/>
</dbReference>
<dbReference type="EMBL" id="CM001368">
    <property type="protein sequence ID" value="EHJ48889.1"/>
    <property type="molecule type" value="Genomic_DNA"/>
</dbReference>
<dbReference type="AlphaFoldDB" id="G7QBM6"/>
<accession>G7QBM6</accession>